<dbReference type="PANTHER" id="PTHR43037">
    <property type="entry name" value="UNNAMED PRODUCT-RELATED"/>
    <property type="match status" value="1"/>
</dbReference>
<organism evidence="3 4">
    <name type="scientific">Pseudoroseomonas cervicalis ATCC 49957</name>
    <dbReference type="NCBI Taxonomy" id="525371"/>
    <lineage>
        <taxon>Bacteria</taxon>
        <taxon>Pseudomonadati</taxon>
        <taxon>Pseudomonadota</taxon>
        <taxon>Alphaproteobacteria</taxon>
        <taxon>Acetobacterales</taxon>
        <taxon>Roseomonadaceae</taxon>
        <taxon>Roseomonas</taxon>
    </lineage>
</organism>
<dbReference type="GO" id="GO:0005576">
    <property type="term" value="C:extracellular region"/>
    <property type="evidence" value="ECO:0007669"/>
    <property type="project" value="InterPro"/>
</dbReference>
<evidence type="ECO:0000313" key="4">
    <source>
        <dbReference type="Proteomes" id="UP000005324"/>
    </source>
</evidence>
<dbReference type="Proteomes" id="UP000005324">
    <property type="component" value="Unassembled WGS sequence"/>
</dbReference>
<dbReference type="InterPro" id="IPR029058">
    <property type="entry name" value="AB_hydrolase_fold"/>
</dbReference>
<dbReference type="EMBL" id="ADVL01000057">
    <property type="protein sequence ID" value="EFH13514.1"/>
    <property type="molecule type" value="Genomic_DNA"/>
</dbReference>
<keyword evidence="2 3" id="KW-0378">Hydrolase</keyword>
<reference evidence="3 4" key="1">
    <citation type="submission" date="2010-04" db="EMBL/GenBank/DDBJ databases">
        <authorList>
            <person name="Qin X."/>
            <person name="Bachman B."/>
            <person name="Battles P."/>
            <person name="Bell A."/>
            <person name="Bess C."/>
            <person name="Bickham C."/>
            <person name="Chaboub L."/>
            <person name="Chen D."/>
            <person name="Coyle M."/>
            <person name="Deiros D.R."/>
            <person name="Dinh H."/>
            <person name="Forbes L."/>
            <person name="Fowler G."/>
            <person name="Francisco L."/>
            <person name="Fu Q."/>
            <person name="Gubbala S."/>
            <person name="Hale W."/>
            <person name="Han Y."/>
            <person name="Hemphill L."/>
            <person name="Highlander S.K."/>
            <person name="Hirani K."/>
            <person name="Hogues M."/>
            <person name="Jackson L."/>
            <person name="Jakkamsetti A."/>
            <person name="Javaid M."/>
            <person name="Jiang H."/>
            <person name="Korchina V."/>
            <person name="Kovar C."/>
            <person name="Lara F."/>
            <person name="Lee S."/>
            <person name="Mata R."/>
            <person name="Mathew T."/>
            <person name="Moen C."/>
            <person name="Morales K."/>
            <person name="Munidasa M."/>
            <person name="Nazareth L."/>
            <person name="Ngo R."/>
            <person name="Nguyen L."/>
            <person name="Okwuonu G."/>
            <person name="Ongeri F."/>
            <person name="Patil S."/>
            <person name="Petrosino J."/>
            <person name="Pham C."/>
            <person name="Pham P."/>
            <person name="Pu L.-L."/>
            <person name="Puazo M."/>
            <person name="Raj R."/>
            <person name="Reid J."/>
            <person name="Rouhana J."/>
            <person name="Saada N."/>
            <person name="Shang Y."/>
            <person name="Simmons D."/>
            <person name="Thornton R."/>
            <person name="Warren J."/>
            <person name="Weissenberger G."/>
            <person name="Zhang J."/>
            <person name="Zhang L."/>
            <person name="Zhou C."/>
            <person name="Zhu D."/>
            <person name="Muzny D."/>
            <person name="Worley K."/>
            <person name="Gibbs R."/>
        </authorList>
    </citation>
    <scope>NUCLEOTIDE SEQUENCE [LARGE SCALE GENOMIC DNA]</scope>
    <source>
        <strain evidence="3 4">ATCC 49957</strain>
    </source>
</reference>
<sequence length="363" mass="39317">MADILHGLDEMIRLRQRWSRLMGGEAAELPPLPAHLTELTDFGSNPGALRMLEYRPEGLPPGAPLVVALHGCTQDAAGYERGCGWSVMAERLGFALLLPEQRRENNSHLCFNWFEPADVSRGAGEVASIQQGVEAMLQRHGLDRRRVFISGLSAGGAMTVAMLATYPEVFAGGAVLAGLPYGAARSAGQALDAMFHPALRPAEERAAAVRAASPHRGAWPRLSVWQGLADETVAPGNADELVKQWAALHGLDPTRPDELAQEDGFTRRRWRDAAGRLALEAHAVPKLAHGVPLDVARLGEAGPHLLDVGLSSTHAILEFWGMEAPRDRAFEVNMAGEAREVSPWRLDPSHLLDRALRAAGLRR</sequence>
<gene>
    <name evidence="3" type="primary">phaZ2</name>
    <name evidence="3" type="ORF">HMPREF0731_0264</name>
</gene>
<dbReference type="InterPro" id="IPR050955">
    <property type="entry name" value="Plant_Biomass_Hydrol_Est"/>
</dbReference>
<dbReference type="EC" id="3.1.1.-" evidence="3"/>
<dbReference type="Pfam" id="PF10503">
    <property type="entry name" value="Esterase_PHB"/>
    <property type="match status" value="1"/>
</dbReference>
<dbReference type="NCBIfam" id="TIGR01840">
    <property type="entry name" value="esterase_phb"/>
    <property type="match status" value="1"/>
</dbReference>
<evidence type="ECO:0000256" key="2">
    <source>
        <dbReference type="ARBA" id="ARBA00022801"/>
    </source>
</evidence>
<dbReference type="RefSeq" id="WP_007005515.1">
    <property type="nucleotide sequence ID" value="NZ_GG770783.1"/>
</dbReference>
<comment type="caution">
    <text evidence="3">The sequence shown here is derived from an EMBL/GenBank/DDBJ whole genome shotgun (WGS) entry which is preliminary data.</text>
</comment>
<evidence type="ECO:0000313" key="3">
    <source>
        <dbReference type="EMBL" id="EFH13514.1"/>
    </source>
</evidence>
<accession>D5RGQ5</accession>
<dbReference type="InterPro" id="IPR010126">
    <property type="entry name" value="Esterase_phb"/>
</dbReference>
<name>D5RGQ5_9PROT</name>
<dbReference type="HOGENOM" id="CLU_027551_0_0_5"/>
<protein>
    <submittedName>
        <fullName evidence="3">Esterase, PHB depolymerase family</fullName>
        <ecNumber evidence="3">3.1.1.-</ecNumber>
    </submittedName>
</protein>
<dbReference type="PANTHER" id="PTHR43037:SF1">
    <property type="entry name" value="BLL1128 PROTEIN"/>
    <property type="match status" value="1"/>
</dbReference>
<keyword evidence="1" id="KW-0732">Signal</keyword>
<keyword evidence="4" id="KW-1185">Reference proteome</keyword>
<evidence type="ECO:0000256" key="1">
    <source>
        <dbReference type="ARBA" id="ARBA00022729"/>
    </source>
</evidence>
<dbReference type="AlphaFoldDB" id="D5RGQ5"/>
<dbReference type="SUPFAM" id="SSF53474">
    <property type="entry name" value="alpha/beta-Hydrolases"/>
    <property type="match status" value="2"/>
</dbReference>
<dbReference type="Gene3D" id="3.40.50.1820">
    <property type="entry name" value="alpha/beta hydrolase"/>
    <property type="match status" value="1"/>
</dbReference>
<proteinExistence type="predicted"/>
<dbReference type="GO" id="GO:0016787">
    <property type="term" value="F:hydrolase activity"/>
    <property type="evidence" value="ECO:0007669"/>
    <property type="project" value="UniProtKB-KW"/>
</dbReference>